<feature type="domain" description="HAMP" evidence="16">
    <location>
        <begin position="184"/>
        <end position="236"/>
    </location>
</feature>
<comment type="catalytic activity">
    <reaction evidence="1">
        <text>ATP + protein L-histidine = ADP + protein N-phospho-L-histidine.</text>
        <dbReference type="EC" id="2.7.13.3"/>
    </reaction>
</comment>
<dbReference type="SUPFAM" id="SSF158472">
    <property type="entry name" value="HAMP domain-like"/>
    <property type="match status" value="1"/>
</dbReference>
<dbReference type="InterPro" id="IPR008358">
    <property type="entry name" value="Sig_transdc_His_kin/Pase_MprB"/>
</dbReference>
<dbReference type="GO" id="GO:0005886">
    <property type="term" value="C:plasma membrane"/>
    <property type="evidence" value="ECO:0007669"/>
    <property type="project" value="UniProtKB-SubCell"/>
</dbReference>
<keyword evidence="11 14" id="KW-1133">Transmembrane helix</keyword>
<evidence type="ECO:0000259" key="16">
    <source>
        <dbReference type="PROSITE" id="PS50885"/>
    </source>
</evidence>
<dbReference type="Gene3D" id="6.10.340.10">
    <property type="match status" value="1"/>
</dbReference>
<dbReference type="EC" id="2.7.13.3" evidence="3"/>
<dbReference type="Pfam" id="PF00512">
    <property type="entry name" value="HisKA"/>
    <property type="match status" value="1"/>
</dbReference>
<dbReference type="PROSITE" id="PS50885">
    <property type="entry name" value="HAMP"/>
    <property type="match status" value="1"/>
</dbReference>
<evidence type="ECO:0000256" key="8">
    <source>
        <dbReference type="ARBA" id="ARBA00022741"/>
    </source>
</evidence>
<keyword evidence="7 14" id="KW-0812">Transmembrane</keyword>
<keyword evidence="9 17" id="KW-0418">Kinase</keyword>
<dbReference type="PANTHER" id="PTHR45528:SF1">
    <property type="entry name" value="SENSOR HISTIDINE KINASE CPXA"/>
    <property type="match status" value="1"/>
</dbReference>
<evidence type="ECO:0000256" key="3">
    <source>
        <dbReference type="ARBA" id="ARBA00012438"/>
    </source>
</evidence>
<dbReference type="GO" id="GO:0000155">
    <property type="term" value="F:phosphorelay sensor kinase activity"/>
    <property type="evidence" value="ECO:0007669"/>
    <property type="project" value="InterPro"/>
</dbReference>
<comment type="caution">
    <text evidence="17">The sequence shown here is derived from an EMBL/GenBank/DDBJ whole genome shotgun (WGS) entry which is preliminary data.</text>
</comment>
<dbReference type="PROSITE" id="PS50109">
    <property type="entry name" value="HIS_KIN"/>
    <property type="match status" value="1"/>
</dbReference>
<gene>
    <name evidence="17" type="ORF">G3M99_13635</name>
</gene>
<comment type="subcellular location">
    <subcellularLocation>
        <location evidence="2">Cell membrane</location>
        <topology evidence="2">Multi-pass membrane protein</topology>
    </subcellularLocation>
</comment>
<dbReference type="Gene3D" id="3.30.565.10">
    <property type="entry name" value="Histidine kinase-like ATPase, C-terminal domain"/>
    <property type="match status" value="1"/>
</dbReference>
<keyword evidence="18" id="KW-1185">Reference proteome</keyword>
<evidence type="ECO:0000256" key="9">
    <source>
        <dbReference type="ARBA" id="ARBA00022777"/>
    </source>
</evidence>
<evidence type="ECO:0000256" key="14">
    <source>
        <dbReference type="SAM" id="Phobius"/>
    </source>
</evidence>
<evidence type="ECO:0000256" key="4">
    <source>
        <dbReference type="ARBA" id="ARBA00022475"/>
    </source>
</evidence>
<dbReference type="Proteomes" id="UP000481872">
    <property type="component" value="Unassembled WGS sequence"/>
</dbReference>
<organism evidence="17 18">
    <name type="scientific">Clostridium senegalense</name>
    <dbReference type="NCBI Taxonomy" id="1465809"/>
    <lineage>
        <taxon>Bacteria</taxon>
        <taxon>Bacillati</taxon>
        <taxon>Bacillota</taxon>
        <taxon>Clostridia</taxon>
        <taxon>Eubacteriales</taxon>
        <taxon>Clostridiaceae</taxon>
        <taxon>Clostridium</taxon>
    </lineage>
</organism>
<dbReference type="Gene3D" id="1.10.287.130">
    <property type="match status" value="1"/>
</dbReference>
<dbReference type="InterPro" id="IPR003594">
    <property type="entry name" value="HATPase_dom"/>
</dbReference>
<evidence type="ECO:0000313" key="18">
    <source>
        <dbReference type="Proteomes" id="UP000481872"/>
    </source>
</evidence>
<evidence type="ECO:0000256" key="13">
    <source>
        <dbReference type="ARBA" id="ARBA00023136"/>
    </source>
</evidence>
<dbReference type="RefSeq" id="WP_199870514.1">
    <property type="nucleotide sequence ID" value="NZ_JAAGPU010000028.1"/>
</dbReference>
<dbReference type="PRINTS" id="PR01780">
    <property type="entry name" value="LANTIREGPROT"/>
</dbReference>
<dbReference type="InterPro" id="IPR036890">
    <property type="entry name" value="HATPase_C_sf"/>
</dbReference>
<dbReference type="InterPro" id="IPR005467">
    <property type="entry name" value="His_kinase_dom"/>
</dbReference>
<dbReference type="InterPro" id="IPR003661">
    <property type="entry name" value="HisK_dim/P_dom"/>
</dbReference>
<evidence type="ECO:0000256" key="2">
    <source>
        <dbReference type="ARBA" id="ARBA00004651"/>
    </source>
</evidence>
<feature type="domain" description="Histidine kinase" evidence="15">
    <location>
        <begin position="251"/>
        <end position="465"/>
    </location>
</feature>
<dbReference type="SMART" id="SM00388">
    <property type="entry name" value="HisKA"/>
    <property type="match status" value="1"/>
</dbReference>
<keyword evidence="10" id="KW-0067">ATP-binding</keyword>
<evidence type="ECO:0000256" key="5">
    <source>
        <dbReference type="ARBA" id="ARBA00022553"/>
    </source>
</evidence>
<protein>
    <recommendedName>
        <fullName evidence="3">histidine kinase</fullName>
        <ecNumber evidence="3">2.7.13.3</ecNumber>
    </recommendedName>
</protein>
<keyword evidence="12" id="KW-0902">Two-component regulatory system</keyword>
<evidence type="ECO:0000256" key="11">
    <source>
        <dbReference type="ARBA" id="ARBA00022989"/>
    </source>
</evidence>
<evidence type="ECO:0000256" key="6">
    <source>
        <dbReference type="ARBA" id="ARBA00022679"/>
    </source>
</evidence>
<keyword evidence="13 14" id="KW-0472">Membrane</keyword>
<keyword evidence="4" id="KW-1003">Cell membrane</keyword>
<evidence type="ECO:0000256" key="7">
    <source>
        <dbReference type="ARBA" id="ARBA00022692"/>
    </source>
</evidence>
<dbReference type="GO" id="GO:0005524">
    <property type="term" value="F:ATP binding"/>
    <property type="evidence" value="ECO:0007669"/>
    <property type="project" value="UniProtKB-KW"/>
</dbReference>
<dbReference type="SMART" id="SM00387">
    <property type="entry name" value="HATPase_c"/>
    <property type="match status" value="1"/>
</dbReference>
<feature type="transmembrane region" description="Helical" evidence="14">
    <location>
        <begin position="15"/>
        <end position="37"/>
    </location>
</feature>
<dbReference type="InterPro" id="IPR050398">
    <property type="entry name" value="HssS/ArlS-like"/>
</dbReference>
<keyword evidence="6" id="KW-0808">Transferase</keyword>
<dbReference type="SUPFAM" id="SSF47384">
    <property type="entry name" value="Homodimeric domain of signal transducing histidine kinase"/>
    <property type="match status" value="1"/>
</dbReference>
<keyword evidence="5" id="KW-0597">Phosphoprotein</keyword>
<name>A0A6M0H789_9CLOT</name>
<feature type="transmembrane region" description="Helical" evidence="14">
    <location>
        <begin position="155"/>
        <end position="177"/>
    </location>
</feature>
<evidence type="ECO:0000256" key="12">
    <source>
        <dbReference type="ARBA" id="ARBA00023012"/>
    </source>
</evidence>
<sequence length="465" mass="54263">MFKNLKLKKLLSRMVIYIIFFTVITTIIVEGILFILLNNSFAKKTSHYSNLLPQVEKYIQDKKVDILDGKEINFKEIDSNFKGEYVGIDGKHISGEYLLDENKRKNIINNLNHNIYDHSDAYKFIGIIDSNLNLKGAYVIKYPFNIFKNNSHNKLFLPLNIAILISPFFILILYLIVFTRLAYISINSDIKDLKIAIKRIEDKDLEFEIINNHDTEMGMLMRSINTMKNALREYAQKNIEVEEEKRFIIRTITHDIKTPLTIILGETDMIKEVSNEYQNIEKYINSILRNCNRIYILIKELSVIYNMQNNNINVNLSEENLIKYIDGKVEEFESIAKLNNINIKKEYNLSKDTYSFDKLLLNHILDNLFSNSLKFVKSEGSIGIKIEEKEKKLYFTCYDTGSGFKNVNINKVFEMFYMGCHEKNSENFGLGLYICKRIIIKLGGEIKAYNNELNGATIKFYIPIC</sequence>
<accession>A0A6M0H789</accession>
<dbReference type="InterPro" id="IPR036097">
    <property type="entry name" value="HisK_dim/P_sf"/>
</dbReference>
<dbReference type="InterPro" id="IPR003660">
    <property type="entry name" value="HAMP_dom"/>
</dbReference>
<evidence type="ECO:0000256" key="10">
    <source>
        <dbReference type="ARBA" id="ARBA00022840"/>
    </source>
</evidence>
<dbReference type="CDD" id="cd00082">
    <property type="entry name" value="HisKA"/>
    <property type="match status" value="1"/>
</dbReference>
<dbReference type="CDD" id="cd06225">
    <property type="entry name" value="HAMP"/>
    <property type="match status" value="1"/>
</dbReference>
<evidence type="ECO:0000259" key="15">
    <source>
        <dbReference type="PROSITE" id="PS50109"/>
    </source>
</evidence>
<dbReference type="EMBL" id="JAAGPU010000028">
    <property type="protein sequence ID" value="NEU05873.1"/>
    <property type="molecule type" value="Genomic_DNA"/>
</dbReference>
<evidence type="ECO:0000313" key="17">
    <source>
        <dbReference type="EMBL" id="NEU05873.1"/>
    </source>
</evidence>
<proteinExistence type="predicted"/>
<dbReference type="SUPFAM" id="SSF55874">
    <property type="entry name" value="ATPase domain of HSP90 chaperone/DNA topoisomerase II/histidine kinase"/>
    <property type="match status" value="1"/>
</dbReference>
<evidence type="ECO:0000256" key="1">
    <source>
        <dbReference type="ARBA" id="ARBA00000085"/>
    </source>
</evidence>
<dbReference type="Pfam" id="PF02518">
    <property type="entry name" value="HATPase_c"/>
    <property type="match status" value="1"/>
</dbReference>
<reference evidence="17 18" key="1">
    <citation type="submission" date="2020-02" db="EMBL/GenBank/DDBJ databases">
        <title>Genome assembly of a novel Clostridium senegalense strain.</title>
        <authorList>
            <person name="Gupta T.B."/>
            <person name="Jauregui R."/>
            <person name="Maclean P."/>
            <person name="Nawarathana A."/>
            <person name="Brightwell G."/>
        </authorList>
    </citation>
    <scope>NUCLEOTIDE SEQUENCE [LARGE SCALE GENOMIC DNA]</scope>
    <source>
        <strain evidence="17 18">AGRFS4</strain>
    </source>
</reference>
<dbReference type="SMART" id="SM00304">
    <property type="entry name" value="HAMP"/>
    <property type="match status" value="1"/>
</dbReference>
<keyword evidence="8" id="KW-0547">Nucleotide-binding</keyword>
<dbReference type="PANTHER" id="PTHR45528">
    <property type="entry name" value="SENSOR HISTIDINE KINASE CPXA"/>
    <property type="match status" value="1"/>
</dbReference>
<dbReference type="AlphaFoldDB" id="A0A6M0H789"/>